<evidence type="ECO:0000313" key="13">
    <source>
        <dbReference type="Proteomes" id="UP000184612"/>
    </source>
</evidence>
<dbReference type="SUPFAM" id="SSF49478">
    <property type="entry name" value="Cna protein B-type domain"/>
    <property type="match status" value="2"/>
</dbReference>
<dbReference type="PANTHER" id="PTHR36108:SF13">
    <property type="entry name" value="COLOSSIN-B-RELATED"/>
    <property type="match status" value="1"/>
</dbReference>
<evidence type="ECO:0000256" key="3">
    <source>
        <dbReference type="ARBA" id="ARBA00022512"/>
    </source>
</evidence>
<dbReference type="Gene3D" id="2.60.40.740">
    <property type="match status" value="6"/>
</dbReference>
<gene>
    <name evidence="12" type="ORF">SAMN02745217_01874</name>
</gene>
<proteinExistence type="inferred from homology"/>
<comment type="similarity">
    <text evidence="2">Belongs to the serine-aspartate repeat-containing protein (SDr) family.</text>
</comment>
<feature type="region of interest" description="Disordered" evidence="7">
    <location>
        <begin position="1364"/>
        <end position="1505"/>
    </location>
</feature>
<feature type="domain" description="Collagen binding" evidence="10">
    <location>
        <begin position="484"/>
        <end position="597"/>
    </location>
</feature>
<accession>A0A1M7Y7A8</accession>
<evidence type="ECO:0000256" key="7">
    <source>
        <dbReference type="SAM" id="MobiDB-lite"/>
    </source>
</evidence>
<keyword evidence="6" id="KW-0572">Peptidoglycan-anchor</keyword>
<keyword evidence="3" id="KW-0134">Cell wall</keyword>
<feature type="compositionally biased region" description="Polar residues" evidence="7">
    <location>
        <begin position="1364"/>
        <end position="1375"/>
    </location>
</feature>
<evidence type="ECO:0000256" key="9">
    <source>
        <dbReference type="SAM" id="SignalP"/>
    </source>
</evidence>
<keyword evidence="8" id="KW-0812">Transmembrane</keyword>
<dbReference type="InterPro" id="IPR011252">
    <property type="entry name" value="Fibrogen-bd_dom1"/>
</dbReference>
<keyword evidence="8" id="KW-0472">Membrane</keyword>
<dbReference type="InterPro" id="IPR041033">
    <property type="entry name" value="SpaA_PFL_dom_1"/>
</dbReference>
<feature type="transmembrane region" description="Helical" evidence="8">
    <location>
        <begin position="1564"/>
        <end position="1584"/>
    </location>
</feature>
<comment type="subcellular location">
    <subcellularLocation>
        <location evidence="1">Secreted</location>
        <location evidence="1">Cell wall</location>
    </subcellularLocation>
</comment>
<feature type="domain" description="SpaA-like prealbumin fold" evidence="11">
    <location>
        <begin position="1185"/>
        <end position="1271"/>
    </location>
</feature>
<feature type="compositionally biased region" description="Low complexity" evidence="7">
    <location>
        <begin position="1455"/>
        <end position="1465"/>
    </location>
</feature>
<evidence type="ECO:0000313" key="12">
    <source>
        <dbReference type="EMBL" id="SHO48494.1"/>
    </source>
</evidence>
<evidence type="ECO:0000259" key="11">
    <source>
        <dbReference type="Pfam" id="PF17802"/>
    </source>
</evidence>
<dbReference type="GO" id="GO:0005518">
    <property type="term" value="F:collagen binding"/>
    <property type="evidence" value="ECO:0007669"/>
    <property type="project" value="InterPro"/>
</dbReference>
<feature type="domain" description="SpaA-like prealbumin fold" evidence="11">
    <location>
        <begin position="1084"/>
        <end position="1181"/>
    </location>
</feature>
<dbReference type="GO" id="GO:0007155">
    <property type="term" value="P:cell adhesion"/>
    <property type="evidence" value="ECO:0007669"/>
    <property type="project" value="InterPro"/>
</dbReference>
<evidence type="ECO:0000256" key="5">
    <source>
        <dbReference type="ARBA" id="ARBA00022729"/>
    </source>
</evidence>
<evidence type="ECO:0000256" key="8">
    <source>
        <dbReference type="SAM" id="Phobius"/>
    </source>
</evidence>
<evidence type="ECO:0000256" key="2">
    <source>
        <dbReference type="ARBA" id="ARBA00007257"/>
    </source>
</evidence>
<feature type="domain" description="Collagen binding" evidence="10">
    <location>
        <begin position="336"/>
        <end position="450"/>
    </location>
</feature>
<keyword evidence="8" id="KW-1133">Transmembrane helix</keyword>
<organism evidence="12 13">
    <name type="scientific">Anaerocolumna xylanovorans DSM 12503</name>
    <dbReference type="NCBI Taxonomy" id="1121345"/>
    <lineage>
        <taxon>Bacteria</taxon>
        <taxon>Bacillati</taxon>
        <taxon>Bacillota</taxon>
        <taxon>Clostridia</taxon>
        <taxon>Lachnospirales</taxon>
        <taxon>Lachnospiraceae</taxon>
        <taxon>Anaerocolumna</taxon>
    </lineage>
</organism>
<feature type="region of interest" description="Disordered" evidence="7">
    <location>
        <begin position="1531"/>
        <end position="1563"/>
    </location>
</feature>
<dbReference type="EMBL" id="FRFD01000005">
    <property type="protein sequence ID" value="SHO48494.1"/>
    <property type="molecule type" value="Genomic_DNA"/>
</dbReference>
<dbReference type="SUPFAM" id="SSF49401">
    <property type="entry name" value="Bacterial adhesins"/>
    <property type="match status" value="7"/>
</dbReference>
<evidence type="ECO:0000256" key="4">
    <source>
        <dbReference type="ARBA" id="ARBA00022525"/>
    </source>
</evidence>
<name>A0A1M7Y7A8_9FIRM</name>
<keyword evidence="5 9" id="KW-0732">Signal</keyword>
<dbReference type="InterPro" id="IPR008966">
    <property type="entry name" value="Adhesion_dom_sf"/>
</dbReference>
<feature type="compositionally biased region" description="Basic and acidic residues" evidence="7">
    <location>
        <begin position="1482"/>
        <end position="1495"/>
    </location>
</feature>
<dbReference type="Pfam" id="PF05737">
    <property type="entry name" value="Collagen_bind"/>
    <property type="match status" value="5"/>
</dbReference>
<sequence>MNISKKIKSSISKMLVFVLLLSLCGGSLPGTLAYAAGEPRQLSPEEAYITSVALKVNGVEINSGNVNQDPIGQDSTVDLFINWKLANTNPINEGDYMEVDFPVQYFDGLNEAVNGNLNSSQGDIGTYSFSDDGKLRLTFKATVQLDIEGTVILSQVPFKIPASGSNPVEITFPVSGSAITYVKFQPKNISDTLTKKGAANANLNASYIDWEVDLNQKLEHITNAMVEDSIPENLTLEESSLEVYKLEVGLDGAKIVTGSAITGITNTGSGGELKIALGEIDGAYRIKYRTTIDPAGIGQTSFTNEVKLSGQKPGAPEGFLEKKSATVSTPRGAVLKKGVELDRSYNPNSINWTVYVNLSETTINKAIIKDTLPAGLELPGSVKITPIKYNGSGWVDDGGALSAAEYTAEIDANPIKITFNNQINRAYKLEYTTDITNRTKTSFTNSADIYDTSETTPLNQKPETAKADITRGVYLTKLGDDSHIDYEDKYIDWTVDINKREESINAPKLTDKIGDGLGIPTDFKIVKLGIGPNGEETPGEDVTSNFISGKYTYDPAAKSYTIDFGPQITGAYRITYRTGIEDVNQGSYTNKATLSGTVGGVGIGTGTGTDWNGRDVTKTPTIKNTVGKVNTGIDYANKTLSWGITIDPKKEPMKSLVITDTFQTVFTSGKIVEGGQKLKSGTVVVKRDGTPLEEGSGKDYTLSVNSDEGGFVITFLKDVQGAVYTINYQTRFDREWSEQDGLLLKQYQNTAASKWTEDSKGDVTPLPIVVKKDIKDSAAHNGAKNGTVILNGTGRAAREIDWTVDVNYLSENLKNFVVTDNGWDTTQLKLKTDSVKIYNCTTDANGNVIRGSEVTNLTAAGIQVTKGDGGFIINFGTVTSPYRISYTTELLNQSQGMYTNTAAVTGIRNGSNEPVSDTLTKTVTFPDNKQDVFLTKEGKQRDGNKPYIDWTIQFNTSLSLIRDAVLTDTLSAGHNYVYGSIKVEKRIPAGYLEVIPGGTTYSVNITEDPVTKVQSFRLEFAGEINNEYKITYATKISDNVVNNASLSNRIEFAGNGVTTSNNSKDNDITVKKISSGGTATGEIGEFTITKVDASDSGIKLQGAKFQLLKLNHDVIYDSLVTGEDGTVTVLINRAGIIDGDYYLKEITAPNGYQLPDSSDSSNWIPVTLNTSKFNAVTVTNQKLRKIQIIKKDADGTTPLEGAEFKITGPGLSGVSYQTDSSGRIMIGNLVFGTYTIEELTPPGGYQLPDDNIMTVTLNASSSQVTDVTCVNEKLRKLVIKKTDKATSTEKLSGAEFEVKDSKGTVVAHLTTDSNGTASVDNLKFDTYTVTEVKAPTGYVIGAPIPVKIDNTKMEFEVTVKNEKVTATPSAEPSQEPTNTPASPTPTVPTNTPASPTPTVPTNTPASPTPTVPTNTPASPTPTVSVSPTPVPTKAPTGTPIPTPSSKPTLTPTPEPIVEITPENTPKGGKVPVPEGSTTSPGKEPDNGKVTVDKDGNWIYTPDPGFTGKDEFTVTVTHPDGTTEEIPIHIDVDKVPLGNGPKDSDKTGSGDKGKGPHIPKTGENIPIGILPIALTGMAAGVIAVTGRKKKMGNSK</sequence>
<evidence type="ECO:0000259" key="10">
    <source>
        <dbReference type="Pfam" id="PF05737"/>
    </source>
</evidence>
<dbReference type="InterPro" id="IPR008456">
    <property type="entry name" value="Collagen-bd_dom"/>
</dbReference>
<dbReference type="Pfam" id="PF17963">
    <property type="entry name" value="Big_9"/>
    <property type="match status" value="1"/>
</dbReference>
<feature type="compositionally biased region" description="Basic and acidic residues" evidence="7">
    <location>
        <begin position="1541"/>
        <end position="1553"/>
    </location>
</feature>
<feature type="compositionally biased region" description="Pro residues" evidence="7">
    <location>
        <begin position="1428"/>
        <end position="1454"/>
    </location>
</feature>
<dbReference type="Pfam" id="PF17802">
    <property type="entry name" value="SpaA"/>
    <property type="match status" value="3"/>
</dbReference>
<protein>
    <submittedName>
        <fullName evidence="12">Uncharacterized surface anchored protein</fullName>
    </submittedName>
</protein>
<feature type="domain" description="Collagen binding" evidence="10">
    <location>
        <begin position="192"/>
        <end position="312"/>
    </location>
</feature>
<dbReference type="Proteomes" id="UP000184612">
    <property type="component" value="Unassembled WGS sequence"/>
</dbReference>
<feature type="domain" description="SpaA-like prealbumin fold" evidence="11">
    <location>
        <begin position="1276"/>
        <end position="1363"/>
    </location>
</feature>
<dbReference type="RefSeq" id="WP_175562028.1">
    <property type="nucleotide sequence ID" value="NZ_FRFD01000005.1"/>
</dbReference>
<dbReference type="Gene3D" id="2.60.40.10">
    <property type="entry name" value="Immunoglobulins"/>
    <property type="match status" value="3"/>
</dbReference>
<evidence type="ECO:0000256" key="6">
    <source>
        <dbReference type="ARBA" id="ARBA00023088"/>
    </source>
</evidence>
<feature type="compositionally biased region" description="Low complexity" evidence="7">
    <location>
        <begin position="1411"/>
        <end position="1427"/>
    </location>
</feature>
<feature type="signal peptide" evidence="9">
    <location>
        <begin position="1"/>
        <end position="35"/>
    </location>
</feature>
<evidence type="ECO:0000256" key="1">
    <source>
        <dbReference type="ARBA" id="ARBA00004191"/>
    </source>
</evidence>
<dbReference type="Gene3D" id="2.60.40.3440">
    <property type="match status" value="1"/>
</dbReference>
<feature type="domain" description="Collagen binding" evidence="10">
    <location>
        <begin position="933"/>
        <end position="1061"/>
    </location>
</feature>
<dbReference type="PANTHER" id="PTHR36108">
    <property type="entry name" value="COLOSSIN-B-RELATED"/>
    <property type="match status" value="1"/>
</dbReference>
<dbReference type="Gene3D" id="2.60.40.1280">
    <property type="match status" value="1"/>
</dbReference>
<reference evidence="12 13" key="1">
    <citation type="submission" date="2016-12" db="EMBL/GenBank/DDBJ databases">
        <authorList>
            <person name="Song W.-J."/>
            <person name="Kurnit D.M."/>
        </authorList>
    </citation>
    <scope>NUCLEOTIDE SEQUENCE [LARGE SCALE GENOMIC DNA]</scope>
    <source>
        <strain evidence="12 13">DSM 12503</strain>
    </source>
</reference>
<keyword evidence="13" id="KW-1185">Reference proteome</keyword>
<feature type="domain" description="Collagen binding" evidence="10">
    <location>
        <begin position="797"/>
        <end position="907"/>
    </location>
</feature>
<keyword evidence="4" id="KW-0964">Secreted</keyword>
<feature type="chain" id="PRO_5009929870" evidence="9">
    <location>
        <begin position="36"/>
        <end position="1594"/>
    </location>
</feature>
<dbReference type="STRING" id="1121345.SAMN02745217_01874"/>
<dbReference type="InterPro" id="IPR013783">
    <property type="entry name" value="Ig-like_fold"/>
</dbReference>